<dbReference type="Gene3D" id="1.20.950.20">
    <property type="entry name" value="Transmembrane di-heme cytochromes, Chain C"/>
    <property type="match status" value="1"/>
</dbReference>
<evidence type="ECO:0000256" key="8">
    <source>
        <dbReference type="ARBA" id="ARBA00022982"/>
    </source>
</evidence>
<accession>A0ABV3Z613</accession>
<evidence type="ECO:0000256" key="11">
    <source>
        <dbReference type="ARBA" id="ARBA00023136"/>
    </source>
</evidence>
<keyword evidence="5" id="KW-0349">Heme</keyword>
<dbReference type="PANTHER" id="PTHR30529">
    <property type="entry name" value="CYTOCHROME B561"/>
    <property type="match status" value="1"/>
</dbReference>
<evidence type="ECO:0000313" key="16">
    <source>
        <dbReference type="Proteomes" id="UP001560685"/>
    </source>
</evidence>
<feature type="transmembrane region" description="Helical" evidence="13">
    <location>
        <begin position="189"/>
        <end position="210"/>
    </location>
</feature>
<keyword evidence="11 13" id="KW-0472">Membrane</keyword>
<evidence type="ECO:0000256" key="12">
    <source>
        <dbReference type="ARBA" id="ARBA00037975"/>
    </source>
</evidence>
<gene>
    <name evidence="15" type="ORF">ABFZ84_11930</name>
</gene>
<feature type="transmembrane region" description="Helical" evidence="13">
    <location>
        <begin position="7"/>
        <end position="31"/>
    </location>
</feature>
<dbReference type="Pfam" id="PF01292">
    <property type="entry name" value="Ni_hydr_CYTB"/>
    <property type="match status" value="1"/>
</dbReference>
<dbReference type="InterPro" id="IPR007372">
    <property type="entry name" value="Lipid/polyisoprenoid-bd_YceI"/>
</dbReference>
<reference evidence="15 16" key="1">
    <citation type="submission" date="2024-05" db="EMBL/GenBank/DDBJ databases">
        <title>Three bacterial strains, DH-69, EH-24, and ECK-19 isolated from coastal sediments.</title>
        <authorList>
            <person name="Ye Y.-Q."/>
            <person name="Du Z.-J."/>
        </authorList>
    </citation>
    <scope>NUCLEOTIDE SEQUENCE [LARGE SCALE GENOMIC DNA]</scope>
    <source>
        <strain evidence="15 16">ECK-19</strain>
    </source>
</reference>
<dbReference type="InterPro" id="IPR016174">
    <property type="entry name" value="Di-haem_cyt_TM"/>
</dbReference>
<keyword evidence="9 13" id="KW-1133">Transmembrane helix</keyword>
<comment type="cofactor">
    <cofactor evidence="1">
        <name>heme b</name>
        <dbReference type="ChEBI" id="CHEBI:60344"/>
    </cofactor>
</comment>
<dbReference type="InterPro" id="IPR011577">
    <property type="entry name" value="Cyt_b561_bac/Ni-Hgenase"/>
</dbReference>
<keyword evidence="6 13" id="KW-0812">Transmembrane</keyword>
<keyword evidence="3" id="KW-0813">Transport</keyword>
<feature type="transmembrane region" description="Helical" evidence="13">
    <location>
        <begin position="51"/>
        <end position="68"/>
    </location>
</feature>
<evidence type="ECO:0000256" key="4">
    <source>
        <dbReference type="ARBA" id="ARBA00022475"/>
    </source>
</evidence>
<keyword evidence="7" id="KW-0479">Metal-binding</keyword>
<dbReference type="Pfam" id="PF04264">
    <property type="entry name" value="YceI"/>
    <property type="match status" value="1"/>
</dbReference>
<evidence type="ECO:0000256" key="3">
    <source>
        <dbReference type="ARBA" id="ARBA00022448"/>
    </source>
</evidence>
<keyword evidence="10" id="KW-0408">Iron</keyword>
<evidence type="ECO:0000256" key="2">
    <source>
        <dbReference type="ARBA" id="ARBA00004651"/>
    </source>
</evidence>
<feature type="transmembrane region" description="Helical" evidence="13">
    <location>
        <begin position="89"/>
        <end position="109"/>
    </location>
</feature>
<evidence type="ECO:0000256" key="13">
    <source>
        <dbReference type="SAM" id="Phobius"/>
    </source>
</evidence>
<dbReference type="SUPFAM" id="SSF81342">
    <property type="entry name" value="Transmembrane di-heme cytochromes"/>
    <property type="match status" value="1"/>
</dbReference>
<comment type="subcellular location">
    <subcellularLocation>
        <location evidence="2">Cell membrane</location>
        <topology evidence="2">Multi-pass membrane protein</topology>
    </subcellularLocation>
</comment>
<dbReference type="Proteomes" id="UP001560685">
    <property type="component" value="Unassembled WGS sequence"/>
</dbReference>
<evidence type="ECO:0000256" key="6">
    <source>
        <dbReference type="ARBA" id="ARBA00022692"/>
    </source>
</evidence>
<keyword evidence="8" id="KW-0249">Electron transport</keyword>
<evidence type="ECO:0000259" key="14">
    <source>
        <dbReference type="SMART" id="SM00867"/>
    </source>
</evidence>
<evidence type="ECO:0000256" key="5">
    <source>
        <dbReference type="ARBA" id="ARBA00022617"/>
    </source>
</evidence>
<dbReference type="Gene3D" id="2.40.128.110">
    <property type="entry name" value="Lipid/polyisoprenoid-binding, YceI-like"/>
    <property type="match status" value="1"/>
</dbReference>
<evidence type="ECO:0000256" key="1">
    <source>
        <dbReference type="ARBA" id="ARBA00001970"/>
    </source>
</evidence>
<dbReference type="InterPro" id="IPR036761">
    <property type="entry name" value="TTHA0802/YceI-like_sf"/>
</dbReference>
<evidence type="ECO:0000256" key="10">
    <source>
        <dbReference type="ARBA" id="ARBA00023004"/>
    </source>
</evidence>
<keyword evidence="16" id="KW-1185">Reference proteome</keyword>
<evidence type="ECO:0000313" key="15">
    <source>
        <dbReference type="EMBL" id="MEX6634254.1"/>
    </source>
</evidence>
<comment type="similarity">
    <text evidence="12">Belongs to the cytochrome b561 family.</text>
</comment>
<dbReference type="InterPro" id="IPR052168">
    <property type="entry name" value="Cytochrome_b561_oxidase"/>
</dbReference>
<dbReference type="SUPFAM" id="SSF101874">
    <property type="entry name" value="YceI-like"/>
    <property type="match status" value="1"/>
</dbReference>
<sequence length="391" mass="43405">MTSTKRYSAVAVALHWAIAVLILGQIAGGLFMHNLPNSSVIKFDLYQLHKSFGLSILALTFFRLAWRLSHRAPTLPSKMPQWEKLVARATHWAFYGLMLLTPLAGWAMVSVSPTDIPTKFFGIIPVPHLPFFGGVVDRESAEHLWAEVHEYLAFTILFLLVLHVGAALKHHFFNKDDVLRSMLPSNAKPWIGIAAIFTALGLGSLVYLLVPATNSNTGEIAHSEAGNWAVDYDQSKIVFIGEEKGKSFTGAFNQFSAEIEFDPAALEQSKIEIVVATSSATTGDSLRDSNIPGTEWFDTKNYDEARFRSTEIRLTEGSRYEADGILQVKSYEQPIMLSFDLNIDGDDAIANGGVDLIRTNYGLGENTAWLDDEEIALNVRVNFEIHATRRN</sequence>
<feature type="transmembrane region" description="Helical" evidence="13">
    <location>
        <begin position="151"/>
        <end position="168"/>
    </location>
</feature>
<feature type="domain" description="Lipid/polyisoprenoid-binding YceI-like" evidence="14">
    <location>
        <begin position="227"/>
        <end position="384"/>
    </location>
</feature>
<evidence type="ECO:0000256" key="9">
    <source>
        <dbReference type="ARBA" id="ARBA00022989"/>
    </source>
</evidence>
<evidence type="ECO:0000256" key="7">
    <source>
        <dbReference type="ARBA" id="ARBA00022723"/>
    </source>
</evidence>
<dbReference type="EMBL" id="JBEHZE010000001">
    <property type="protein sequence ID" value="MEX6634254.1"/>
    <property type="molecule type" value="Genomic_DNA"/>
</dbReference>
<proteinExistence type="inferred from homology"/>
<dbReference type="PANTHER" id="PTHR30529:SF1">
    <property type="entry name" value="CYTOCHROME B561 HOMOLOG 2"/>
    <property type="match status" value="1"/>
</dbReference>
<name>A0ABV3Z613_9PROT</name>
<protein>
    <submittedName>
        <fullName evidence="15">Cytochrome b/b6 domain-containing protein</fullName>
    </submittedName>
</protein>
<dbReference type="RefSeq" id="WP_369314242.1">
    <property type="nucleotide sequence ID" value="NZ_JBEHZE010000001.1"/>
</dbReference>
<organism evidence="15 16">
    <name type="scientific">Hyphococcus lacteus</name>
    <dbReference type="NCBI Taxonomy" id="3143536"/>
    <lineage>
        <taxon>Bacteria</taxon>
        <taxon>Pseudomonadati</taxon>
        <taxon>Pseudomonadota</taxon>
        <taxon>Alphaproteobacteria</taxon>
        <taxon>Parvularculales</taxon>
        <taxon>Parvularculaceae</taxon>
        <taxon>Hyphococcus</taxon>
    </lineage>
</organism>
<keyword evidence="4" id="KW-1003">Cell membrane</keyword>
<dbReference type="SMART" id="SM00867">
    <property type="entry name" value="YceI"/>
    <property type="match status" value="1"/>
</dbReference>
<comment type="caution">
    <text evidence="15">The sequence shown here is derived from an EMBL/GenBank/DDBJ whole genome shotgun (WGS) entry which is preliminary data.</text>
</comment>